<keyword evidence="1" id="KW-0560">Oxidoreductase</keyword>
<evidence type="ECO:0000259" key="4">
    <source>
        <dbReference type="Pfam" id="PF09130"/>
    </source>
</evidence>
<dbReference type="RefSeq" id="WP_141167681.1">
    <property type="nucleotide sequence ID" value="NZ_VHLH01000027.1"/>
</dbReference>
<dbReference type="InterPro" id="IPR015815">
    <property type="entry name" value="HIBADH-related"/>
</dbReference>
<evidence type="ECO:0000313" key="6">
    <source>
        <dbReference type="Proteomes" id="UP000320314"/>
    </source>
</evidence>
<reference evidence="5 6" key="1">
    <citation type="submission" date="2019-06" db="EMBL/GenBank/DDBJ databases">
        <authorList>
            <person name="Li M."/>
        </authorList>
    </citation>
    <scope>NUCLEOTIDE SEQUENCE [LARGE SCALE GENOMIC DNA]</scope>
    <source>
        <strain evidence="5 6">BGMRC6574</strain>
    </source>
</reference>
<sequence>MKRIATIGFGEAARAFVAGWRETVDVAVSTFDIKIRNEGEAERLRDAANKLDVACAEDPQRATAEAACVFSLVTADRAFEAAEETAAFLPEASLFLDCNSCAPQTKERASRIVSEAGGQYVDVAIMAPVHPKRHETPLLVSGPHAEAAKNALESLGMKPSIAGERIGQASTIKMLRSIMVKGMEALTAECALAARRAGVEDAVFASLAASDPRTDWPARVAYNTERMLNHGVRRAAEMEAVVETLDDLGMPSRMSSACAAWQAELGDLGIEADVDDVHELLDRILEARFDGLSRSS</sequence>
<dbReference type="Pfam" id="PF09130">
    <property type="entry name" value="DUF1932"/>
    <property type="match status" value="1"/>
</dbReference>
<dbReference type="InterPro" id="IPR015814">
    <property type="entry name" value="Pgluconate_DH_NAD-bd_C"/>
</dbReference>
<dbReference type="GO" id="GO:0050661">
    <property type="term" value="F:NADP binding"/>
    <property type="evidence" value="ECO:0007669"/>
    <property type="project" value="InterPro"/>
</dbReference>
<feature type="domain" description="6-phosphogluconate dehydrogenase NADP-binding" evidence="3">
    <location>
        <begin position="25"/>
        <end position="156"/>
    </location>
</feature>
<proteinExistence type="predicted"/>
<dbReference type="GO" id="GO:0016491">
    <property type="term" value="F:oxidoreductase activity"/>
    <property type="evidence" value="ECO:0007669"/>
    <property type="project" value="UniProtKB-KW"/>
</dbReference>
<dbReference type="InterPro" id="IPR013328">
    <property type="entry name" value="6PGD_dom2"/>
</dbReference>
<dbReference type="SUPFAM" id="SSF48179">
    <property type="entry name" value="6-phosphogluconate dehydrogenase C-terminal domain-like"/>
    <property type="match status" value="1"/>
</dbReference>
<feature type="active site" evidence="2">
    <location>
        <position position="173"/>
    </location>
</feature>
<organism evidence="5 6">
    <name type="scientific">Pararhizobium mangrovi</name>
    <dbReference type="NCBI Taxonomy" id="2590452"/>
    <lineage>
        <taxon>Bacteria</taxon>
        <taxon>Pseudomonadati</taxon>
        <taxon>Pseudomonadota</taxon>
        <taxon>Alphaproteobacteria</taxon>
        <taxon>Hyphomicrobiales</taxon>
        <taxon>Rhizobiaceae</taxon>
        <taxon>Rhizobium/Agrobacterium group</taxon>
        <taxon>Pararhizobium</taxon>
    </lineage>
</organism>
<evidence type="ECO:0000313" key="5">
    <source>
        <dbReference type="EMBL" id="TPW26702.1"/>
    </source>
</evidence>
<dbReference type="InterPro" id="IPR008927">
    <property type="entry name" value="6-PGluconate_DH-like_C_sf"/>
</dbReference>
<feature type="domain" description="Phosphogluconate dehydrogenase NAD-binding putative C-terminal" evidence="4">
    <location>
        <begin position="194"/>
        <end position="264"/>
    </location>
</feature>
<gene>
    <name evidence="5" type="ORF">FJU11_13955</name>
</gene>
<dbReference type="Pfam" id="PF03446">
    <property type="entry name" value="NAD_binding_2"/>
    <property type="match status" value="1"/>
</dbReference>
<keyword evidence="6" id="KW-1185">Reference proteome</keyword>
<accession>A0A506TXD3</accession>
<dbReference type="OrthoDB" id="4333at2"/>
<evidence type="ECO:0000256" key="2">
    <source>
        <dbReference type="PIRSR" id="PIRSR000103-1"/>
    </source>
</evidence>
<evidence type="ECO:0000259" key="3">
    <source>
        <dbReference type="Pfam" id="PF03446"/>
    </source>
</evidence>
<protein>
    <submittedName>
        <fullName evidence="5">NAD(P)-dependent oxidoreductase</fullName>
    </submittedName>
</protein>
<name>A0A506TXD3_9HYPH</name>
<dbReference type="Gene3D" id="3.40.50.720">
    <property type="entry name" value="NAD(P)-binding Rossmann-like Domain"/>
    <property type="match status" value="1"/>
</dbReference>
<evidence type="ECO:0000256" key="1">
    <source>
        <dbReference type="ARBA" id="ARBA00023002"/>
    </source>
</evidence>
<dbReference type="SUPFAM" id="SSF51735">
    <property type="entry name" value="NAD(P)-binding Rossmann-fold domains"/>
    <property type="match status" value="1"/>
</dbReference>
<dbReference type="AlphaFoldDB" id="A0A506TXD3"/>
<dbReference type="InterPro" id="IPR036291">
    <property type="entry name" value="NAD(P)-bd_dom_sf"/>
</dbReference>
<dbReference type="EMBL" id="VHLH01000027">
    <property type="protein sequence ID" value="TPW26702.1"/>
    <property type="molecule type" value="Genomic_DNA"/>
</dbReference>
<dbReference type="PIRSF" id="PIRSF000103">
    <property type="entry name" value="HIBADH"/>
    <property type="match status" value="1"/>
</dbReference>
<dbReference type="Gene3D" id="1.10.1040.10">
    <property type="entry name" value="N-(1-d-carboxylethyl)-l-norvaline Dehydrogenase, domain 2"/>
    <property type="match status" value="1"/>
</dbReference>
<comment type="caution">
    <text evidence="5">The sequence shown here is derived from an EMBL/GenBank/DDBJ whole genome shotgun (WGS) entry which is preliminary data.</text>
</comment>
<dbReference type="Proteomes" id="UP000320314">
    <property type="component" value="Unassembled WGS sequence"/>
</dbReference>
<dbReference type="InterPro" id="IPR006115">
    <property type="entry name" value="6PGDH_NADP-bd"/>
</dbReference>